<dbReference type="Pfam" id="PF01263">
    <property type="entry name" value="Aldose_epim"/>
    <property type="match status" value="1"/>
</dbReference>
<organism evidence="1 2">
    <name type="scientific">Tichowtungia aerotolerans</name>
    <dbReference type="NCBI Taxonomy" id="2697043"/>
    <lineage>
        <taxon>Bacteria</taxon>
        <taxon>Pseudomonadati</taxon>
        <taxon>Kiritimatiellota</taxon>
        <taxon>Tichowtungiia</taxon>
        <taxon>Tichowtungiales</taxon>
        <taxon>Tichowtungiaceae</taxon>
        <taxon>Tichowtungia</taxon>
    </lineage>
</organism>
<dbReference type="GO" id="GO:0016853">
    <property type="term" value="F:isomerase activity"/>
    <property type="evidence" value="ECO:0007669"/>
    <property type="project" value="InterPro"/>
</dbReference>
<dbReference type="AlphaFoldDB" id="A0A6P1M368"/>
<dbReference type="Proteomes" id="UP000464954">
    <property type="component" value="Chromosome"/>
</dbReference>
<evidence type="ECO:0008006" key="3">
    <source>
        <dbReference type="Google" id="ProtNLM"/>
    </source>
</evidence>
<dbReference type="InterPro" id="IPR037481">
    <property type="entry name" value="LacX"/>
</dbReference>
<evidence type="ECO:0000313" key="1">
    <source>
        <dbReference type="EMBL" id="QHI69050.1"/>
    </source>
</evidence>
<reference evidence="1 2" key="1">
    <citation type="submission" date="2020-01" db="EMBL/GenBank/DDBJ databases">
        <title>Ponticoccus aerotolerans gen. nov., sp. nov., an anaerobic bacterium and proposal of Ponticoccusceae fam. nov., Ponticoccusles ord. nov. and Ponticoccuse classis nov. in the phylum Kiritimatiellaeota.</title>
        <authorList>
            <person name="Zhou L.Y."/>
            <person name="Du Z.J."/>
        </authorList>
    </citation>
    <scope>NUCLEOTIDE SEQUENCE [LARGE SCALE GENOMIC DNA]</scope>
    <source>
        <strain evidence="1 2">S-5007</strain>
    </source>
</reference>
<dbReference type="InterPro" id="IPR011013">
    <property type="entry name" value="Gal_mutarotase_sf_dom"/>
</dbReference>
<dbReference type="InterPro" id="IPR014718">
    <property type="entry name" value="GH-type_carb-bd"/>
</dbReference>
<dbReference type="RefSeq" id="WP_160627993.1">
    <property type="nucleotide sequence ID" value="NZ_CP047593.1"/>
</dbReference>
<dbReference type="CDD" id="cd09024">
    <property type="entry name" value="Aldose_epim_lacX"/>
    <property type="match status" value="1"/>
</dbReference>
<dbReference type="EMBL" id="CP047593">
    <property type="protein sequence ID" value="QHI69050.1"/>
    <property type="molecule type" value="Genomic_DNA"/>
</dbReference>
<dbReference type="KEGG" id="taer:GT409_06190"/>
<evidence type="ECO:0000313" key="2">
    <source>
        <dbReference type="Proteomes" id="UP000464954"/>
    </source>
</evidence>
<gene>
    <name evidence="1" type="ORF">GT409_06190</name>
</gene>
<dbReference type="GO" id="GO:0030246">
    <property type="term" value="F:carbohydrate binding"/>
    <property type="evidence" value="ECO:0007669"/>
    <property type="project" value="InterPro"/>
</dbReference>
<dbReference type="InterPro" id="IPR008183">
    <property type="entry name" value="Aldose_1/G6P_1-epimerase"/>
</dbReference>
<dbReference type="GO" id="GO:0005975">
    <property type="term" value="P:carbohydrate metabolic process"/>
    <property type="evidence" value="ECO:0007669"/>
    <property type="project" value="InterPro"/>
</dbReference>
<accession>A0A6P1M368</accession>
<proteinExistence type="predicted"/>
<sequence>MIKIENKYFSAGIRLKGAELASLHHKASGCELIWQADPAIWGGSAPILFPIIGKLKNDKTTINGTEYEIPKHGLIRHMDAMPVEQTEDSVRLRFESNVQTLEKYPFPFVFDAIFRLTESGLAVDYEVTNSGDETMRFTLGSHPAFALDEVMGSSIEFSQPETLDLYGLNSKGLIFKRVSRWFKRETRIQLTDRIFNDDALIFQNIKSHSIRLNTAGDRPDLEVDMRNHPHLGIWAKPGAKFVCIEPWYGFNDASKSDGVFKNKPAMLTLSAGKTLQTGYSVIVRP</sequence>
<protein>
    <recommendedName>
        <fullName evidence="3">Aldose 1-epimerase family protein</fullName>
    </recommendedName>
</protein>
<dbReference type="Gene3D" id="2.70.98.10">
    <property type="match status" value="1"/>
</dbReference>
<keyword evidence="2" id="KW-1185">Reference proteome</keyword>
<name>A0A6P1M368_9BACT</name>
<dbReference type="SUPFAM" id="SSF74650">
    <property type="entry name" value="Galactose mutarotase-like"/>
    <property type="match status" value="1"/>
</dbReference>